<feature type="domain" description="FAD dependent oxidoreductase" evidence="3">
    <location>
        <begin position="3"/>
        <end position="404"/>
    </location>
</feature>
<dbReference type="InterPro" id="IPR006076">
    <property type="entry name" value="FAD-dep_OxRdtase"/>
</dbReference>
<dbReference type="NCBIfam" id="NF001933">
    <property type="entry name" value="PRK00711.1"/>
    <property type="match status" value="1"/>
</dbReference>
<dbReference type="Gene3D" id="3.50.50.60">
    <property type="entry name" value="FAD/NAD(P)-binding domain"/>
    <property type="match status" value="2"/>
</dbReference>
<dbReference type="PANTHER" id="PTHR13847">
    <property type="entry name" value="SARCOSINE DEHYDROGENASE-RELATED"/>
    <property type="match status" value="1"/>
</dbReference>
<proteinExistence type="inferred from homology"/>
<evidence type="ECO:0000256" key="1">
    <source>
        <dbReference type="ARBA" id="ARBA00009410"/>
    </source>
</evidence>
<dbReference type="AlphaFoldDB" id="A0A2U8GV03"/>
<accession>A0A2U8GV03</accession>
<sequence length="420" mass="45296">MHVMVLGAGITGVTTAWYLKQAGFEVSVIDRQPQAGQETSFANGGQISVSHPEPWANPAAPFLALRWLGRDDAPLRFSPQASLDQWRWALSFLHECLPWRTQRNTEAIAALAIHSQRELHRVRAAAGIGNDYDAREQGILHLFFSARDFAHAPARAEHLMRLGIDVRVCSAAECLAIEPALAALAPTLAGGLHAPGDENGDAMRFTSALAKVLARDGVQFHYQTTIERLTHTGGLIDGVEVRDSEGRAGTLTANAYVVCMGSFSPLIVHSLGEHLPIYPVKGYSITAPVADPARAPQVSLTDESRRIVCSRLGDRLRIAGTAELNGFDLTIDPARGRAILDWARTRLPGAIDPAQAKLWTGLRPATPSNLPIIGKGRGVNLWYNTGHGTLGWTLACGSAEILAGLMHGRAPTVPFPVRRP</sequence>
<dbReference type="RefSeq" id="WP_108950802.1">
    <property type="nucleotide sequence ID" value="NZ_CP022187.1"/>
</dbReference>
<dbReference type="SUPFAM" id="SSF54373">
    <property type="entry name" value="FAD-linked reductases, C-terminal domain"/>
    <property type="match status" value="1"/>
</dbReference>
<dbReference type="EMBL" id="CP022187">
    <property type="protein sequence ID" value="AWI77103.1"/>
    <property type="molecule type" value="Genomic_DNA"/>
</dbReference>
<dbReference type="InterPro" id="IPR036188">
    <property type="entry name" value="FAD/NAD-bd_sf"/>
</dbReference>
<dbReference type="Proteomes" id="UP000244930">
    <property type="component" value="Chromosome"/>
</dbReference>
<dbReference type="GO" id="GO:0008718">
    <property type="term" value="F:D-amino-acid dehydrogenase activity"/>
    <property type="evidence" value="ECO:0007669"/>
    <property type="project" value="TreeGrafter"/>
</dbReference>
<comment type="similarity">
    <text evidence="1">Belongs to the DadA oxidoreductase family.</text>
</comment>
<dbReference type="Gene3D" id="3.30.9.10">
    <property type="entry name" value="D-Amino Acid Oxidase, subunit A, domain 2"/>
    <property type="match status" value="1"/>
</dbReference>
<dbReference type="SUPFAM" id="SSF51905">
    <property type="entry name" value="FAD/NAD(P)-binding domain"/>
    <property type="match status" value="1"/>
</dbReference>
<dbReference type="GO" id="GO:0055130">
    <property type="term" value="P:D-alanine catabolic process"/>
    <property type="evidence" value="ECO:0007669"/>
    <property type="project" value="TreeGrafter"/>
</dbReference>
<dbReference type="Pfam" id="PF01266">
    <property type="entry name" value="DAO"/>
    <property type="match status" value="1"/>
</dbReference>
<name>A0A2U8GV03_9RHOO</name>
<evidence type="ECO:0000313" key="5">
    <source>
        <dbReference type="Proteomes" id="UP000244930"/>
    </source>
</evidence>
<evidence type="ECO:0000313" key="4">
    <source>
        <dbReference type="EMBL" id="AWI77103.1"/>
    </source>
</evidence>
<dbReference type="PANTHER" id="PTHR13847:SF280">
    <property type="entry name" value="D-AMINO ACID DEHYDROGENASE"/>
    <property type="match status" value="1"/>
</dbReference>
<evidence type="ECO:0000256" key="2">
    <source>
        <dbReference type="ARBA" id="ARBA00023002"/>
    </source>
</evidence>
<keyword evidence="5" id="KW-1185">Reference proteome</keyword>
<dbReference type="GO" id="GO:0005886">
    <property type="term" value="C:plasma membrane"/>
    <property type="evidence" value="ECO:0007669"/>
    <property type="project" value="TreeGrafter"/>
</dbReference>
<dbReference type="KEGG" id="acom:CEW83_19250"/>
<dbReference type="GO" id="GO:0005737">
    <property type="term" value="C:cytoplasm"/>
    <property type="evidence" value="ECO:0007669"/>
    <property type="project" value="TreeGrafter"/>
</dbReference>
<keyword evidence="2" id="KW-0560">Oxidoreductase</keyword>
<gene>
    <name evidence="4" type="ORF">CEW83_19250</name>
</gene>
<protein>
    <submittedName>
        <fullName evidence="4">Amino acid dehydrogenase</fullName>
    </submittedName>
</protein>
<organism evidence="4 5">
    <name type="scientific">Parazoarcus communis</name>
    <dbReference type="NCBI Taxonomy" id="41977"/>
    <lineage>
        <taxon>Bacteria</taxon>
        <taxon>Pseudomonadati</taxon>
        <taxon>Pseudomonadota</taxon>
        <taxon>Betaproteobacteria</taxon>
        <taxon>Rhodocyclales</taxon>
        <taxon>Zoogloeaceae</taxon>
        <taxon>Parazoarcus</taxon>
    </lineage>
</organism>
<reference evidence="4 5" key="1">
    <citation type="submission" date="2017-06" db="EMBL/GenBank/DDBJ databases">
        <title>Azoarcus.</title>
        <authorList>
            <person name="Woo J.-H."/>
            <person name="Kim H.-S."/>
        </authorList>
    </citation>
    <scope>NUCLEOTIDE SEQUENCE [LARGE SCALE GENOMIC DNA]</scope>
    <source>
        <strain evidence="4 5">TSPY31</strain>
    </source>
</reference>
<evidence type="ECO:0000259" key="3">
    <source>
        <dbReference type="Pfam" id="PF01266"/>
    </source>
</evidence>